<dbReference type="EMBL" id="JAKFHA010000018">
    <property type="protein sequence ID" value="MCF2530749.1"/>
    <property type="molecule type" value="Genomic_DNA"/>
</dbReference>
<name>A0AA41Q3A2_9ACTN</name>
<dbReference type="AlphaFoldDB" id="A0AA41Q3A2"/>
<feature type="region of interest" description="Disordered" evidence="1">
    <location>
        <begin position="257"/>
        <end position="299"/>
    </location>
</feature>
<dbReference type="GO" id="GO:0016779">
    <property type="term" value="F:nucleotidyltransferase activity"/>
    <property type="evidence" value="ECO:0007669"/>
    <property type="project" value="InterPro"/>
</dbReference>
<evidence type="ECO:0000256" key="1">
    <source>
        <dbReference type="SAM" id="MobiDB-lite"/>
    </source>
</evidence>
<feature type="compositionally biased region" description="Low complexity" evidence="1">
    <location>
        <begin position="269"/>
        <end position="284"/>
    </location>
</feature>
<evidence type="ECO:0000313" key="3">
    <source>
        <dbReference type="EMBL" id="MCF2530749.1"/>
    </source>
</evidence>
<evidence type="ECO:0000259" key="2">
    <source>
        <dbReference type="Pfam" id="PF01909"/>
    </source>
</evidence>
<dbReference type="RefSeq" id="WP_235055410.1">
    <property type="nucleotide sequence ID" value="NZ_JAKFHA010000018.1"/>
</dbReference>
<reference evidence="3" key="1">
    <citation type="submission" date="2022-01" db="EMBL/GenBank/DDBJ databases">
        <title>Genome-Based Taxonomic Classification of the Phylum Actinobacteria.</title>
        <authorList>
            <person name="Gao Y."/>
        </authorList>
    </citation>
    <scope>NUCLEOTIDE SEQUENCE</scope>
    <source>
        <strain evidence="3">KLBMP 8922</strain>
    </source>
</reference>
<keyword evidence="4" id="KW-1185">Reference proteome</keyword>
<proteinExistence type="predicted"/>
<comment type="caution">
    <text evidence="3">The sequence shown here is derived from an EMBL/GenBank/DDBJ whole genome shotgun (WGS) entry which is preliminary data.</text>
</comment>
<feature type="domain" description="Polymerase nucleotidyl transferase" evidence="2">
    <location>
        <begin position="21"/>
        <end position="74"/>
    </location>
</feature>
<dbReference type="SUPFAM" id="SSF81301">
    <property type="entry name" value="Nucleotidyltransferase"/>
    <property type="match status" value="1"/>
</dbReference>
<gene>
    <name evidence="3" type="ORF">LZ495_26520</name>
</gene>
<dbReference type="Pfam" id="PF01909">
    <property type="entry name" value="NTP_transf_2"/>
    <property type="match status" value="1"/>
</dbReference>
<dbReference type="Proteomes" id="UP001165378">
    <property type="component" value="Unassembled WGS sequence"/>
</dbReference>
<feature type="compositionally biased region" description="Basic and acidic residues" evidence="1">
    <location>
        <begin position="288"/>
        <end position="299"/>
    </location>
</feature>
<organism evidence="3 4">
    <name type="scientific">Yinghuangia soli</name>
    <dbReference type="NCBI Taxonomy" id="2908204"/>
    <lineage>
        <taxon>Bacteria</taxon>
        <taxon>Bacillati</taxon>
        <taxon>Actinomycetota</taxon>
        <taxon>Actinomycetes</taxon>
        <taxon>Kitasatosporales</taxon>
        <taxon>Streptomycetaceae</taxon>
        <taxon>Yinghuangia</taxon>
    </lineage>
</organism>
<dbReference type="InterPro" id="IPR043519">
    <property type="entry name" value="NT_sf"/>
</dbReference>
<accession>A0AA41Q3A2</accession>
<evidence type="ECO:0000313" key="4">
    <source>
        <dbReference type="Proteomes" id="UP001165378"/>
    </source>
</evidence>
<protein>
    <submittedName>
        <fullName evidence="3">Nucleotidyltransferase domain-containing protein</fullName>
    </submittedName>
</protein>
<sequence length="299" mass="32449">MTTTASTSIDPATRSLLDAFLAGIRRELPVAALWAHGSLAGGDYRPGVSDLDLIAVLDRPCTAADEAGIAGVHEHLAAATPLAAKLHCSYLATTEAADPARAHLTWAHEELMHRPVTPVTRRELHSFGLVLHGTPPDALVPAVSRKELAAFVTADLTGFWRPALDHPERWLRDVWVDLGLLTLARASATLRDDTLITKAEALDVLTRLDAPADVVRDIRTRRYADAASEQPQAPTPEWLTRRAELTRAFLGPAIDALTTPASDHTTHRQAQAHGQDQDQAQGQDGDQDDGHRTEEDTNR</sequence>
<dbReference type="InterPro" id="IPR002934">
    <property type="entry name" value="Polymerase_NTP_transf_dom"/>
</dbReference>
<dbReference type="CDD" id="cd05403">
    <property type="entry name" value="NT_KNTase_like"/>
    <property type="match status" value="1"/>
</dbReference>